<protein>
    <submittedName>
        <fullName evidence="1">Uncharacterized protein</fullName>
    </submittedName>
</protein>
<dbReference type="EMBL" id="PJQM01000405">
    <property type="protein sequence ID" value="RCI05376.1"/>
    <property type="molecule type" value="Genomic_DNA"/>
</dbReference>
<gene>
    <name evidence="1" type="ORF">CU098_012487</name>
</gene>
<keyword evidence="2" id="KW-1185">Reference proteome</keyword>
<comment type="caution">
    <text evidence="1">The sequence shown here is derived from an EMBL/GenBank/DDBJ whole genome shotgun (WGS) entry which is preliminary data.</text>
</comment>
<sequence>MSIALSNTLLSVEVTDSADKGSCLVHRGHLNEESDEEYSYRKRRFLTVQLMRTYYKFFRNFRKMKVLKEVELEKSSEATFKDIRDVVDACLHLKTLKARANYSKIRQLIKPEELSMLAPHAVPLLKRNQYRLYFTWETSTNVLQRLTEYISRTGSFKLSCFELKEMQHFILTCFETMTDSFLSVSVDVKPKEAQTTDLTYKRNSKKPNHLSVIMPETKAYQLVDYADFANDLTIRLVMLDEIYALCLPIEDA</sequence>
<dbReference type="AlphaFoldDB" id="A0A367KT67"/>
<evidence type="ECO:0000313" key="2">
    <source>
        <dbReference type="Proteomes" id="UP000253551"/>
    </source>
</evidence>
<name>A0A367KT67_RHIST</name>
<dbReference type="Proteomes" id="UP000253551">
    <property type="component" value="Unassembled WGS sequence"/>
</dbReference>
<evidence type="ECO:0000313" key="1">
    <source>
        <dbReference type="EMBL" id="RCI05376.1"/>
    </source>
</evidence>
<organism evidence="1 2">
    <name type="scientific">Rhizopus stolonifer</name>
    <name type="common">Rhizopus nigricans</name>
    <dbReference type="NCBI Taxonomy" id="4846"/>
    <lineage>
        <taxon>Eukaryota</taxon>
        <taxon>Fungi</taxon>
        <taxon>Fungi incertae sedis</taxon>
        <taxon>Mucoromycota</taxon>
        <taxon>Mucoromycotina</taxon>
        <taxon>Mucoromycetes</taxon>
        <taxon>Mucorales</taxon>
        <taxon>Mucorineae</taxon>
        <taxon>Rhizopodaceae</taxon>
        <taxon>Rhizopus</taxon>
    </lineage>
</organism>
<accession>A0A367KT67</accession>
<proteinExistence type="predicted"/>
<reference evidence="1 2" key="1">
    <citation type="journal article" date="2018" name="G3 (Bethesda)">
        <title>Phylogenetic and Phylogenomic Definition of Rhizopus Species.</title>
        <authorList>
            <person name="Gryganskyi A.P."/>
            <person name="Golan J."/>
            <person name="Dolatabadi S."/>
            <person name="Mondo S."/>
            <person name="Robb S."/>
            <person name="Idnurm A."/>
            <person name="Muszewska A."/>
            <person name="Steczkiewicz K."/>
            <person name="Masonjones S."/>
            <person name="Liao H.L."/>
            <person name="Gajdeczka M.T."/>
            <person name="Anike F."/>
            <person name="Vuek A."/>
            <person name="Anishchenko I.M."/>
            <person name="Voigt K."/>
            <person name="de Hoog G.S."/>
            <person name="Smith M.E."/>
            <person name="Heitman J."/>
            <person name="Vilgalys R."/>
            <person name="Stajich J.E."/>
        </authorList>
    </citation>
    <scope>NUCLEOTIDE SEQUENCE [LARGE SCALE GENOMIC DNA]</scope>
    <source>
        <strain evidence="1 2">LSU 92-RS-03</strain>
    </source>
</reference>